<gene>
    <name evidence="2" type="ORF">NI17_017225</name>
</gene>
<feature type="region of interest" description="Disordered" evidence="1">
    <location>
        <begin position="145"/>
        <end position="166"/>
    </location>
</feature>
<evidence type="ECO:0000313" key="2">
    <source>
        <dbReference type="EMBL" id="UOE18547.1"/>
    </source>
</evidence>
<sequence length="166" mass="17776">MVAAAARPLSVEFAPSGRLGPGGDEHDSAFQPLAADSGVSVPATSASPPDIVQVRGGKPGGGRRGDKGNDNGTERGPENNGSNRRPDDDRRGQRGNKYELELEDGQGQGQQDQQQGRSASGGFRLAWENPLNLVHELVDLFTHDKTPRRPAYGMTVGHRKTRSARR</sequence>
<feature type="compositionally biased region" description="Basic residues" evidence="1">
    <location>
        <begin position="157"/>
        <end position="166"/>
    </location>
</feature>
<feature type="compositionally biased region" description="Basic and acidic residues" evidence="1">
    <location>
        <begin position="84"/>
        <end position="100"/>
    </location>
</feature>
<name>A0A399G194_9ACTN</name>
<dbReference type="Proteomes" id="UP000265719">
    <property type="component" value="Chromosome"/>
</dbReference>
<accession>A0A399G194</accession>
<evidence type="ECO:0000313" key="3">
    <source>
        <dbReference type="Proteomes" id="UP000265719"/>
    </source>
</evidence>
<feature type="compositionally biased region" description="Basic and acidic residues" evidence="1">
    <location>
        <begin position="63"/>
        <end position="77"/>
    </location>
</feature>
<protein>
    <submittedName>
        <fullName evidence="2">Uncharacterized protein</fullName>
    </submittedName>
</protein>
<proteinExistence type="predicted"/>
<dbReference type="RefSeq" id="WP_068688083.1">
    <property type="nucleotide sequence ID" value="NZ_CP063196.1"/>
</dbReference>
<dbReference type="AlphaFoldDB" id="A0A399G194"/>
<reference evidence="2" key="1">
    <citation type="submission" date="2020-10" db="EMBL/GenBank/DDBJ databases">
        <title>De novo genome project of the cellulose decomposer Thermobifida halotolerans type strain.</title>
        <authorList>
            <person name="Nagy I."/>
            <person name="Horvath B."/>
            <person name="Kukolya J."/>
            <person name="Nagy I."/>
            <person name="Orsini M."/>
        </authorList>
    </citation>
    <scope>NUCLEOTIDE SEQUENCE</scope>
    <source>
        <strain evidence="2">DSM 44931</strain>
    </source>
</reference>
<organism evidence="2 3">
    <name type="scientific">Thermobifida halotolerans</name>
    <dbReference type="NCBI Taxonomy" id="483545"/>
    <lineage>
        <taxon>Bacteria</taxon>
        <taxon>Bacillati</taxon>
        <taxon>Actinomycetota</taxon>
        <taxon>Actinomycetes</taxon>
        <taxon>Streptosporangiales</taxon>
        <taxon>Nocardiopsidaceae</taxon>
        <taxon>Thermobifida</taxon>
    </lineage>
</organism>
<evidence type="ECO:0000256" key="1">
    <source>
        <dbReference type="SAM" id="MobiDB-lite"/>
    </source>
</evidence>
<dbReference type="OrthoDB" id="10004810at2"/>
<keyword evidence="3" id="KW-1185">Reference proteome</keyword>
<feature type="region of interest" description="Disordered" evidence="1">
    <location>
        <begin position="1"/>
        <end position="123"/>
    </location>
</feature>
<dbReference type="KEGG" id="thao:NI17_017225"/>
<dbReference type="EMBL" id="CP063196">
    <property type="protein sequence ID" value="UOE18547.1"/>
    <property type="molecule type" value="Genomic_DNA"/>
</dbReference>